<keyword evidence="4" id="KW-1185">Reference proteome</keyword>
<sequence length="207" mass="23804">MAWWYGVFSACMVIIISAKLQREQFVANPARQVNVEGPTVPEARKLKLTQCIRKLIRPASPFLLLGAIGAIGSDFGIQSVMPESWRPAKLFLYIAAFWGFFSMVILDVYARRIFQTETIRGIIACSTKTKTSYRPREIQKLRRHTQYWIPSFRRFLYVYRQNLPVVIFTMISIVYVHVVSRFINSAGQWGLFALSSASIALKLMLQE</sequence>
<proteinExistence type="predicted"/>
<feature type="transmembrane region" description="Helical" evidence="1">
    <location>
        <begin position="163"/>
        <end position="183"/>
    </location>
</feature>
<evidence type="ECO:0000313" key="3">
    <source>
        <dbReference type="EMBL" id="KAL3669907.1"/>
    </source>
</evidence>
<evidence type="ECO:0000313" key="4">
    <source>
        <dbReference type="Proteomes" id="UP001632037"/>
    </source>
</evidence>
<protein>
    <submittedName>
        <fullName evidence="3">Uncharacterized protein</fullName>
    </submittedName>
</protein>
<organism evidence="3 4">
    <name type="scientific">Phytophthora oleae</name>
    <dbReference type="NCBI Taxonomy" id="2107226"/>
    <lineage>
        <taxon>Eukaryota</taxon>
        <taxon>Sar</taxon>
        <taxon>Stramenopiles</taxon>
        <taxon>Oomycota</taxon>
        <taxon>Peronosporomycetes</taxon>
        <taxon>Peronosporales</taxon>
        <taxon>Peronosporaceae</taxon>
        <taxon>Phytophthora</taxon>
    </lineage>
</organism>
<feature type="transmembrane region" description="Helical" evidence="1">
    <location>
        <begin position="90"/>
        <end position="110"/>
    </location>
</feature>
<keyword evidence="1" id="KW-0472">Membrane</keyword>
<dbReference type="EMBL" id="JBIMZQ010000008">
    <property type="protein sequence ID" value="KAL3669907.1"/>
    <property type="molecule type" value="Genomic_DNA"/>
</dbReference>
<keyword evidence="1" id="KW-0812">Transmembrane</keyword>
<reference evidence="3 4" key="1">
    <citation type="submission" date="2024-09" db="EMBL/GenBank/DDBJ databases">
        <title>Genome sequencing and assembly of Phytophthora oleae, isolate VK10A, causative agent of rot of olive drupes.</title>
        <authorList>
            <person name="Conti Taguali S."/>
            <person name="Riolo M."/>
            <person name="La Spada F."/>
            <person name="Cacciola S.O."/>
            <person name="Dionisio G."/>
        </authorList>
    </citation>
    <scope>NUCLEOTIDE SEQUENCE [LARGE SCALE GENOMIC DNA]</scope>
    <source>
        <strain evidence="3 4">VK10A</strain>
    </source>
</reference>
<gene>
    <name evidence="3" type="ORF">V7S43_005280</name>
</gene>
<keyword evidence="1" id="KW-1133">Transmembrane helix</keyword>
<keyword evidence="2" id="KW-0732">Signal</keyword>
<accession>A0ABD3FVA2</accession>
<feature type="chain" id="PRO_5044856132" evidence="2">
    <location>
        <begin position="19"/>
        <end position="207"/>
    </location>
</feature>
<evidence type="ECO:0000256" key="1">
    <source>
        <dbReference type="SAM" id="Phobius"/>
    </source>
</evidence>
<feature type="transmembrane region" description="Helical" evidence="1">
    <location>
        <begin position="55"/>
        <end position="78"/>
    </location>
</feature>
<evidence type="ECO:0000256" key="2">
    <source>
        <dbReference type="SAM" id="SignalP"/>
    </source>
</evidence>
<feature type="signal peptide" evidence="2">
    <location>
        <begin position="1"/>
        <end position="18"/>
    </location>
</feature>
<dbReference type="AlphaFoldDB" id="A0ABD3FVA2"/>
<name>A0ABD3FVA2_9STRA</name>
<comment type="caution">
    <text evidence="3">The sequence shown here is derived from an EMBL/GenBank/DDBJ whole genome shotgun (WGS) entry which is preliminary data.</text>
</comment>
<dbReference type="Proteomes" id="UP001632037">
    <property type="component" value="Unassembled WGS sequence"/>
</dbReference>